<protein>
    <recommendedName>
        <fullName evidence="10">Short-chain dehydrogenase/reductase 3</fullName>
    </recommendedName>
    <alternativeName>
        <fullName evidence="11">Retinal short-chain dehydrogenase/reductase 1</fullName>
    </alternativeName>
</protein>
<dbReference type="Proteomes" id="UP000094569">
    <property type="component" value="Unassembled WGS sequence"/>
</dbReference>
<keyword evidence="7" id="KW-0443">Lipid metabolism</keyword>
<keyword evidence="3" id="KW-0812">Transmembrane</keyword>
<evidence type="ECO:0000256" key="12">
    <source>
        <dbReference type="RuleBase" id="RU000363"/>
    </source>
</evidence>
<keyword evidence="14" id="KW-1185">Reference proteome</keyword>
<keyword evidence="5" id="KW-1133">Transmembrane helix</keyword>
<dbReference type="GO" id="GO:0044550">
    <property type="term" value="P:secondary metabolite biosynthetic process"/>
    <property type="evidence" value="ECO:0007669"/>
    <property type="project" value="UniProtKB-ARBA"/>
</dbReference>
<organism evidence="13 14">
    <name type="scientific">Aspergillus cristatus</name>
    <name type="common">Chinese Fuzhuan brick tea-fermentation fungus</name>
    <name type="synonym">Eurotium cristatum</name>
    <dbReference type="NCBI Taxonomy" id="573508"/>
    <lineage>
        <taxon>Eukaryota</taxon>
        <taxon>Fungi</taxon>
        <taxon>Dikarya</taxon>
        <taxon>Ascomycota</taxon>
        <taxon>Pezizomycotina</taxon>
        <taxon>Eurotiomycetes</taxon>
        <taxon>Eurotiomycetidae</taxon>
        <taxon>Eurotiales</taxon>
        <taxon>Aspergillaceae</taxon>
        <taxon>Aspergillus</taxon>
        <taxon>Aspergillus subgen. Aspergillus</taxon>
    </lineage>
</organism>
<evidence type="ECO:0000313" key="14">
    <source>
        <dbReference type="Proteomes" id="UP000094569"/>
    </source>
</evidence>
<dbReference type="CDD" id="cd05339">
    <property type="entry name" value="17beta-HSDXI-like_SDR_c"/>
    <property type="match status" value="1"/>
</dbReference>
<dbReference type="InterPro" id="IPR002347">
    <property type="entry name" value="SDR_fam"/>
</dbReference>
<comment type="subcellular location">
    <subcellularLocation>
        <location evidence="1">Membrane</location>
        <topology evidence="1">Multi-pass membrane protein</topology>
    </subcellularLocation>
</comment>
<dbReference type="GO" id="GO:0052650">
    <property type="term" value="F:all-trans-retinol dehydrogenase (NADP+) activity"/>
    <property type="evidence" value="ECO:0007669"/>
    <property type="project" value="UniProtKB-ARBA"/>
</dbReference>
<dbReference type="PROSITE" id="PS00061">
    <property type="entry name" value="ADH_SHORT"/>
    <property type="match status" value="1"/>
</dbReference>
<evidence type="ECO:0000256" key="4">
    <source>
        <dbReference type="ARBA" id="ARBA00022857"/>
    </source>
</evidence>
<dbReference type="VEuPathDB" id="FungiDB:SI65_06117"/>
<evidence type="ECO:0000256" key="1">
    <source>
        <dbReference type="ARBA" id="ARBA00004141"/>
    </source>
</evidence>
<evidence type="ECO:0000256" key="9">
    <source>
        <dbReference type="ARBA" id="ARBA00059620"/>
    </source>
</evidence>
<comment type="similarity">
    <text evidence="2 12">Belongs to the short-chain dehydrogenases/reductases (SDR) family.</text>
</comment>
<evidence type="ECO:0000256" key="6">
    <source>
        <dbReference type="ARBA" id="ARBA00023002"/>
    </source>
</evidence>
<dbReference type="STRING" id="573508.A0A1E3BCX9"/>
<dbReference type="PANTHER" id="PTHR24322:SF736">
    <property type="entry name" value="RETINOL DEHYDROGENASE 10"/>
    <property type="match status" value="1"/>
</dbReference>
<dbReference type="Gene3D" id="3.40.50.720">
    <property type="entry name" value="NAD(P)-binding Rossmann-like Domain"/>
    <property type="match status" value="1"/>
</dbReference>
<evidence type="ECO:0000256" key="11">
    <source>
        <dbReference type="ARBA" id="ARBA00082544"/>
    </source>
</evidence>
<evidence type="ECO:0000256" key="5">
    <source>
        <dbReference type="ARBA" id="ARBA00022989"/>
    </source>
</evidence>
<keyword evidence="6" id="KW-0560">Oxidoreductase</keyword>
<gene>
    <name evidence="13" type="ORF">SI65_06117</name>
</gene>
<accession>A0A1E3BCX9</accession>
<evidence type="ECO:0000256" key="3">
    <source>
        <dbReference type="ARBA" id="ARBA00022692"/>
    </source>
</evidence>
<reference evidence="13 14" key="1">
    <citation type="journal article" date="2016" name="BMC Genomics">
        <title>Comparative genomic and transcriptomic analyses of the Fuzhuan brick tea-fermentation fungus Aspergillus cristatus.</title>
        <authorList>
            <person name="Ge Y."/>
            <person name="Wang Y."/>
            <person name="Liu Y."/>
            <person name="Tan Y."/>
            <person name="Ren X."/>
            <person name="Zhang X."/>
            <person name="Hyde K.D."/>
            <person name="Liu Y."/>
            <person name="Liu Z."/>
        </authorList>
    </citation>
    <scope>NUCLEOTIDE SEQUENCE [LARGE SCALE GENOMIC DNA]</scope>
    <source>
        <strain evidence="13 14">GZAAS20.1005</strain>
    </source>
</reference>
<dbReference type="PANTHER" id="PTHR24322">
    <property type="entry name" value="PKSB"/>
    <property type="match status" value="1"/>
</dbReference>
<dbReference type="InterPro" id="IPR020904">
    <property type="entry name" value="Sc_DH/Rdtase_CS"/>
</dbReference>
<dbReference type="PRINTS" id="PR00080">
    <property type="entry name" value="SDRFAMILY"/>
</dbReference>
<dbReference type="GO" id="GO:0016020">
    <property type="term" value="C:membrane"/>
    <property type="evidence" value="ECO:0007669"/>
    <property type="project" value="UniProtKB-SubCell"/>
</dbReference>
<dbReference type="OrthoDB" id="10253736at2759"/>
<proteinExistence type="inferred from homology"/>
<keyword evidence="4" id="KW-0521">NADP</keyword>
<dbReference type="SUPFAM" id="SSF51735">
    <property type="entry name" value="NAD(P)-binding Rossmann-fold domains"/>
    <property type="match status" value="1"/>
</dbReference>
<dbReference type="EMBL" id="JXNT01000006">
    <property type="protein sequence ID" value="ODM18246.1"/>
    <property type="molecule type" value="Genomic_DNA"/>
</dbReference>
<evidence type="ECO:0000313" key="13">
    <source>
        <dbReference type="EMBL" id="ODM18246.1"/>
    </source>
</evidence>
<sequence length="326" mass="36239">MGGDSDFLTQVTQSYRAAGWSPAAKGMLCALFGCYALEKASSLLSQYVLNNWHSIEPWNSRQELVLITGGSSGIGRRIAEDLSERGVKVVIVDIQEPQWNPPSNIYFYEADVTSSERVKAAAEAIREQHGHPTVLVNNAGVFFNGTILEEPESMIQKSFKVNILAHFLTVKEFLPKMVQQNHGHIITMASMASFITVGEMVDYACTKASALAFHEGLSQEIRHWHRADKVRTSIVHPLWVHTPLIRNLIDAGGSFDQPIMDTGVVSGAVVKQIIAKKSGSVILPASVSFATLIRSFPSWLQEWLRSKFSAKVKRVRDEFWSRKPSL</sequence>
<dbReference type="FunFam" id="3.40.50.720:FF:000131">
    <property type="entry name" value="Short-chain dehydrogenase/reductase 3"/>
    <property type="match status" value="1"/>
</dbReference>
<comment type="function">
    <text evidence="9">Catalyzes the reduction of all-trans-retinal to all-trans-retinol in the presence of NADPH.</text>
</comment>
<dbReference type="PRINTS" id="PR00081">
    <property type="entry name" value="GDHRDH"/>
</dbReference>
<comment type="caution">
    <text evidence="13">The sequence shown here is derived from an EMBL/GenBank/DDBJ whole genome shotgun (WGS) entry which is preliminary data.</text>
</comment>
<dbReference type="AlphaFoldDB" id="A0A1E3BCX9"/>
<keyword evidence="8" id="KW-0472">Membrane</keyword>
<name>A0A1E3BCX9_ASPCR</name>
<evidence type="ECO:0000256" key="7">
    <source>
        <dbReference type="ARBA" id="ARBA00023098"/>
    </source>
</evidence>
<evidence type="ECO:0000256" key="10">
    <source>
        <dbReference type="ARBA" id="ARBA00068717"/>
    </source>
</evidence>
<dbReference type="InterPro" id="IPR036291">
    <property type="entry name" value="NAD(P)-bd_dom_sf"/>
</dbReference>
<evidence type="ECO:0000256" key="2">
    <source>
        <dbReference type="ARBA" id="ARBA00006484"/>
    </source>
</evidence>
<dbReference type="Pfam" id="PF00106">
    <property type="entry name" value="adh_short"/>
    <property type="match status" value="1"/>
</dbReference>
<evidence type="ECO:0000256" key="8">
    <source>
        <dbReference type="ARBA" id="ARBA00023136"/>
    </source>
</evidence>